<protein>
    <submittedName>
        <fullName evidence="5">Helitron helicase-like domain at N-terminus</fullName>
    </submittedName>
    <submittedName>
        <fullName evidence="4">Helitron helicase-like domain-containing protein</fullName>
    </submittedName>
</protein>
<dbReference type="Proteomes" id="UP000602510">
    <property type="component" value="Unassembled WGS sequence"/>
</dbReference>
<dbReference type="GO" id="GO:0004386">
    <property type="term" value="F:helicase activity"/>
    <property type="evidence" value="ECO:0007669"/>
    <property type="project" value="UniProtKB-KW"/>
</dbReference>
<dbReference type="Pfam" id="PF20209">
    <property type="entry name" value="DUF6570"/>
    <property type="match status" value="1"/>
</dbReference>
<feature type="domain" description="DUF6570" evidence="3">
    <location>
        <begin position="264"/>
        <end position="391"/>
    </location>
</feature>
<evidence type="ECO:0000313" key="6">
    <source>
        <dbReference type="Proteomes" id="UP000602510"/>
    </source>
</evidence>
<dbReference type="Pfam" id="PF14214">
    <property type="entry name" value="Helitron_like_N"/>
    <property type="match status" value="1"/>
</dbReference>
<dbReference type="AlphaFoldDB" id="A0A833WL15"/>
<keyword evidence="4" id="KW-0067">ATP-binding</keyword>
<dbReference type="InterPro" id="IPR046700">
    <property type="entry name" value="DUF6570"/>
</dbReference>
<evidence type="ECO:0000256" key="1">
    <source>
        <dbReference type="SAM" id="MobiDB-lite"/>
    </source>
</evidence>
<name>A0A833WL15_PHYIN</name>
<accession>A0A833WL15</accession>
<keyword evidence="6" id="KW-1185">Reference proteome</keyword>
<proteinExistence type="predicted"/>
<keyword evidence="4" id="KW-0378">Hydrolase</keyword>
<feature type="domain" description="Helitron helicase-like" evidence="2">
    <location>
        <begin position="551"/>
        <end position="786"/>
    </location>
</feature>
<dbReference type="InterPro" id="IPR025476">
    <property type="entry name" value="Helitron_helicase-like"/>
</dbReference>
<feature type="compositionally biased region" description="Basic and acidic residues" evidence="1">
    <location>
        <begin position="90"/>
        <end position="101"/>
    </location>
</feature>
<dbReference type="EMBL" id="WSZM01000058">
    <property type="protein sequence ID" value="KAF4044883.1"/>
    <property type="molecule type" value="Genomic_DNA"/>
</dbReference>
<feature type="compositionally biased region" description="Basic and acidic residues" evidence="1">
    <location>
        <begin position="74"/>
        <end position="83"/>
    </location>
</feature>
<dbReference type="EMBL" id="JAACNO010001667">
    <property type="protein sequence ID" value="KAF4138557.1"/>
    <property type="molecule type" value="Genomic_DNA"/>
</dbReference>
<comment type="caution">
    <text evidence="4">The sequence shown here is derived from an EMBL/GenBank/DDBJ whole genome shotgun (WGS) entry which is preliminary data.</text>
</comment>
<evidence type="ECO:0000259" key="2">
    <source>
        <dbReference type="Pfam" id="PF14214"/>
    </source>
</evidence>
<reference evidence="4" key="1">
    <citation type="submission" date="2020-04" db="EMBL/GenBank/DDBJ databases">
        <title>Hybrid Assembly of Korean Phytophthora infestans isolates.</title>
        <authorList>
            <person name="Prokchorchik M."/>
            <person name="Lee Y."/>
            <person name="Seo J."/>
            <person name="Cho J.-H."/>
            <person name="Park Y.-E."/>
            <person name="Jang D.-C."/>
            <person name="Im J.-S."/>
            <person name="Choi J.-G."/>
            <person name="Park H.-J."/>
            <person name="Lee G.-B."/>
            <person name="Lee Y.-G."/>
            <person name="Hong S.-Y."/>
            <person name="Cho K."/>
            <person name="Sohn K.H."/>
        </authorList>
    </citation>
    <scope>NUCLEOTIDE SEQUENCE</scope>
    <source>
        <strain evidence="4">KR_1_A1</strain>
        <strain evidence="5">KR_2_A2</strain>
    </source>
</reference>
<organism evidence="4 6">
    <name type="scientific">Phytophthora infestans</name>
    <name type="common">Potato late blight agent</name>
    <name type="synonym">Botrytis infestans</name>
    <dbReference type="NCBI Taxonomy" id="4787"/>
    <lineage>
        <taxon>Eukaryota</taxon>
        <taxon>Sar</taxon>
        <taxon>Stramenopiles</taxon>
        <taxon>Oomycota</taxon>
        <taxon>Peronosporomycetes</taxon>
        <taxon>Peronosporales</taxon>
        <taxon>Peronosporaceae</taxon>
        <taxon>Phytophthora</taxon>
    </lineage>
</organism>
<evidence type="ECO:0000313" key="4">
    <source>
        <dbReference type="EMBL" id="KAF4044883.1"/>
    </source>
</evidence>
<feature type="region of interest" description="Disordered" evidence="1">
    <location>
        <begin position="14"/>
        <end position="101"/>
    </location>
</feature>
<dbReference type="Proteomes" id="UP000704712">
    <property type="component" value="Unassembled WGS sequence"/>
</dbReference>
<evidence type="ECO:0000259" key="3">
    <source>
        <dbReference type="Pfam" id="PF20209"/>
    </source>
</evidence>
<sequence>MKRGNDIEELKTRAQRRIYLRRNSAPVTTVNATHDRLVSTPAPRDAAGDTEDSMPSAQRDFLPASPSRKRKHGEHMPRDESQKNKRSRRSTSDKERRKDNLVDIANRVLSARQLTPEELTAMQNGQGYCFDPRLGLAYFHCCSQHPDAFVFNDEMVSPDASGNETACVQRLLRVLDEPPGQNEAVTCQKSIEAHVVHTTIDELSELFHATSQEREERYGGLDDATLRLHCQVYQQGEYLLSINPDLVVDGDRVVQCDPCALNPRQVPYSIASGHDYGRRGDLPVLNEISSNSICPVRRFGLEISLSGKHMTGHVICFASDGPVQCTKSLPRTDSDSMPHVTFIGPKEKWRIQKRKFSQFFYLPEDDIYRWLAVLSRTHSYWRREEIVVDDSCHRRAAVRDLKHSIQQHVVIVASETSERLVDAVCSGPTGDSGGGEADSSNILLEKAAMLRGNSITGCVRQNEVVEAMLESLPGGKCLQRSEEDGDVGTRNCVNPDEKVFAITREATPIVEWDSNGYLLAGAFPTLFMRGGDMLPKGTVPKVLADHFFRYYDGRFEQDVMFVATLFNQRQRHAAVQKAARVATTHSAVLRKLGRLANNPDFRKRLESARKDPTSQATKQLNSQLLRMLSIVGEKVPFSPFELAAARPKLSALSHRYGLAHHWVTLVPPEQDDLRLLRIAQLRKDQVWNRLDNIYTRGSCEWCDLLSDLQQDSRKRLTISAMYPALAAIAFTERFTATQQDILQCENSQMTRLSHDYSDLKAGAYGKVAAFGAVVEPQRGGRLHAHIAIYGSTWSPSVLTRIIPSPILCEKAKRWLDAVSQTHLSPQVHDYLDRCHQNNPVNMWATALQRPCQISIPSAETSPQSFYETAQKCMAATNIHRHSSTCVKGLRGRYMCRLNRPSGIWDNATSPIQLIVKSRGDLTKGIKGTITSHRIEKPTCDLIDSGYDIGKGELLRPHLSYPITWEQHRPEIDASVVETNLTLAILTGSHTNSSVLATEDAGEFVD</sequence>
<keyword evidence="4" id="KW-0547">Nucleotide-binding</keyword>
<gene>
    <name evidence="4" type="ORF">GN244_ATG02798</name>
    <name evidence="5" type="ORF">GN958_ATG12299</name>
</gene>
<evidence type="ECO:0000313" key="5">
    <source>
        <dbReference type="EMBL" id="KAF4138557.1"/>
    </source>
</evidence>
<keyword evidence="4" id="KW-0347">Helicase</keyword>